<dbReference type="EMBL" id="GBHO01024094">
    <property type="protein sequence ID" value="JAG19510.1"/>
    <property type="molecule type" value="Transcribed_RNA"/>
</dbReference>
<evidence type="ECO:0000256" key="3">
    <source>
        <dbReference type="ARBA" id="ARBA00022801"/>
    </source>
</evidence>
<dbReference type="InterPro" id="IPR001915">
    <property type="entry name" value="Peptidase_M48"/>
</dbReference>
<dbReference type="GO" id="GO:0006508">
    <property type="term" value="P:proteolysis"/>
    <property type="evidence" value="ECO:0007669"/>
    <property type="project" value="UniProtKB-KW"/>
</dbReference>
<reference evidence="9" key="1">
    <citation type="journal article" date="2014" name="PLoS ONE">
        <title>Transcriptome-Based Identification of ABC Transporters in the Western Tarnished Plant Bug Lygus hesperus.</title>
        <authorList>
            <person name="Hull J.J."/>
            <person name="Chaney K."/>
            <person name="Geib S.M."/>
            <person name="Fabrick J.A."/>
            <person name="Brent C.S."/>
            <person name="Walsh D."/>
            <person name="Lavine L.C."/>
        </authorList>
    </citation>
    <scope>NUCLEOTIDE SEQUENCE</scope>
</reference>
<keyword evidence="7" id="KW-0812">Transmembrane</keyword>
<evidence type="ECO:0000256" key="1">
    <source>
        <dbReference type="ARBA" id="ARBA00022670"/>
    </source>
</evidence>
<dbReference type="Gene3D" id="3.30.2010.10">
    <property type="entry name" value="Metalloproteases ('zincins'), catalytic domain"/>
    <property type="match status" value="1"/>
</dbReference>
<evidence type="ECO:0000256" key="7">
    <source>
        <dbReference type="SAM" id="Phobius"/>
    </source>
</evidence>
<evidence type="ECO:0000256" key="2">
    <source>
        <dbReference type="ARBA" id="ARBA00022723"/>
    </source>
</evidence>
<dbReference type="GO" id="GO:0004222">
    <property type="term" value="F:metalloendopeptidase activity"/>
    <property type="evidence" value="ECO:0007669"/>
    <property type="project" value="InterPro"/>
</dbReference>
<keyword evidence="3 6" id="KW-0378">Hydrolase</keyword>
<reference evidence="9" key="2">
    <citation type="submission" date="2014-07" db="EMBL/GenBank/DDBJ databases">
        <authorList>
            <person name="Hull J."/>
        </authorList>
    </citation>
    <scope>NUCLEOTIDE SEQUENCE</scope>
</reference>
<proteinExistence type="inferred from homology"/>
<keyword evidence="7" id="KW-1133">Transmembrane helix</keyword>
<name>A0A0A9XQX6_LYGHE</name>
<dbReference type="Pfam" id="PF01435">
    <property type="entry name" value="Peptidase_M48"/>
    <property type="match status" value="1"/>
</dbReference>
<organism evidence="9">
    <name type="scientific">Lygus hesperus</name>
    <name type="common">Western plant bug</name>
    <dbReference type="NCBI Taxonomy" id="30085"/>
    <lineage>
        <taxon>Eukaryota</taxon>
        <taxon>Metazoa</taxon>
        <taxon>Ecdysozoa</taxon>
        <taxon>Arthropoda</taxon>
        <taxon>Hexapoda</taxon>
        <taxon>Insecta</taxon>
        <taxon>Pterygota</taxon>
        <taxon>Neoptera</taxon>
        <taxon>Paraneoptera</taxon>
        <taxon>Hemiptera</taxon>
        <taxon>Heteroptera</taxon>
        <taxon>Panheteroptera</taxon>
        <taxon>Cimicomorpha</taxon>
        <taxon>Miridae</taxon>
        <taxon>Mirini</taxon>
        <taxon>Lygus</taxon>
    </lineage>
</organism>
<sequence>MTSKIIVVPIIILLSLFHEGIKVNPLGTVIAGVLWLVGSAVTTALRTAFLIKAINWYGPEVFLNLALLYEIILIAGYMVFIQVLAPVMLQSLPEGPAKATIADITSKAGYSSRHEVYFQPQVEGRASNPDAYHVGMFGTSMIVISESLMKLVDPADIGAVVAHEMGHWYHSHSAYTFTASILINCAFTEMATWSYGNEIAYKIFNFDMTDPPHPIIATILVTKYFFPIFDGFMSGLFGTMRYFCEFTADGFAVKMGLGTELRRSLLALCSKIKMFPGADSWYAAWFRAHPSMVLRIERLSQ</sequence>
<keyword evidence="2" id="KW-0479">Metal-binding</keyword>
<comment type="similarity">
    <text evidence="6">Belongs to the peptidase M48 family.</text>
</comment>
<feature type="domain" description="Peptidase M48" evidence="8">
    <location>
        <begin position="98"/>
        <end position="300"/>
    </location>
</feature>
<evidence type="ECO:0000259" key="8">
    <source>
        <dbReference type="Pfam" id="PF01435"/>
    </source>
</evidence>
<keyword evidence="4 6" id="KW-0862">Zinc</keyword>
<keyword evidence="1 6" id="KW-0645">Protease</keyword>
<feature type="transmembrane region" description="Helical" evidence="7">
    <location>
        <begin position="30"/>
        <end position="49"/>
    </location>
</feature>
<dbReference type="GO" id="GO:0046872">
    <property type="term" value="F:metal ion binding"/>
    <property type="evidence" value="ECO:0007669"/>
    <property type="project" value="UniProtKB-KW"/>
</dbReference>
<evidence type="ECO:0000256" key="6">
    <source>
        <dbReference type="RuleBase" id="RU003983"/>
    </source>
</evidence>
<gene>
    <name evidence="9" type="ORF">CM83_6533</name>
</gene>
<evidence type="ECO:0000313" key="9">
    <source>
        <dbReference type="EMBL" id="JAG19510.1"/>
    </source>
</evidence>
<accession>A0A0A9XQX6</accession>
<comment type="cofactor">
    <cofactor evidence="6">
        <name>Zn(2+)</name>
        <dbReference type="ChEBI" id="CHEBI:29105"/>
    </cofactor>
    <text evidence="6">Binds 1 zinc ion per subunit.</text>
</comment>
<evidence type="ECO:0000256" key="4">
    <source>
        <dbReference type="ARBA" id="ARBA00022833"/>
    </source>
</evidence>
<dbReference type="PANTHER" id="PTHR10120">
    <property type="entry name" value="CAAX PRENYL PROTEASE 1"/>
    <property type="match status" value="1"/>
</dbReference>
<evidence type="ECO:0000256" key="5">
    <source>
        <dbReference type="ARBA" id="ARBA00023049"/>
    </source>
</evidence>
<feature type="transmembrane region" description="Helical" evidence="7">
    <location>
        <begin position="61"/>
        <end position="85"/>
    </location>
</feature>
<keyword evidence="7" id="KW-0472">Membrane</keyword>
<dbReference type="AlphaFoldDB" id="A0A0A9XQX6"/>
<protein>
    <recommendedName>
        <fullName evidence="8">Peptidase M48 domain-containing protein</fullName>
    </recommendedName>
</protein>
<keyword evidence="5 6" id="KW-0482">Metalloprotease</keyword>